<dbReference type="InterPro" id="IPR014748">
    <property type="entry name" value="Enoyl-CoA_hydra_C"/>
</dbReference>
<accession>A0A183CIL9</accession>
<evidence type="ECO:0000256" key="1">
    <source>
        <dbReference type="ARBA" id="ARBA00004275"/>
    </source>
</evidence>
<dbReference type="AlphaFoldDB" id="A0A183CIL9"/>
<evidence type="ECO:0000259" key="5">
    <source>
        <dbReference type="PROSITE" id="PS51228"/>
    </source>
</evidence>
<keyword evidence="3" id="KW-0413">Isomerase</keyword>
<evidence type="ECO:0000256" key="2">
    <source>
        <dbReference type="ARBA" id="ARBA00023140"/>
    </source>
</evidence>
<dbReference type="Proteomes" id="UP000050741">
    <property type="component" value="Unassembled WGS sequence"/>
</dbReference>
<feature type="region of interest" description="Disordered" evidence="4">
    <location>
        <begin position="134"/>
        <end position="156"/>
    </location>
</feature>
<dbReference type="InterPro" id="IPR014352">
    <property type="entry name" value="FERM/acyl-CoA-bd_prot_sf"/>
</dbReference>
<name>A0A183CIL9_GLOPA</name>
<dbReference type="InterPro" id="IPR001753">
    <property type="entry name" value="Enoyl-CoA_hydra/iso"/>
</dbReference>
<evidence type="ECO:0000256" key="3">
    <source>
        <dbReference type="ARBA" id="ARBA00023235"/>
    </source>
</evidence>
<dbReference type="Gene3D" id="1.20.80.10">
    <property type="match status" value="1"/>
</dbReference>
<protein>
    <submittedName>
        <fullName evidence="7">ACB domain-containing protein</fullName>
    </submittedName>
</protein>
<reference evidence="6" key="2">
    <citation type="submission" date="2014-05" db="EMBL/GenBank/DDBJ databases">
        <title>The genome and life-stage specific transcriptomes of Globodera pallida elucidate key aspects of plant parasitism by a cyst nematode.</title>
        <authorList>
            <person name="Cotton J.A."/>
            <person name="Lilley C.J."/>
            <person name="Jones L.M."/>
            <person name="Kikuchi T."/>
            <person name="Reid A.J."/>
            <person name="Thorpe P."/>
            <person name="Tsai I.J."/>
            <person name="Beasley H."/>
            <person name="Blok V."/>
            <person name="Cock P.J.A."/>
            <person name="Van den Akker S.E."/>
            <person name="Holroyd N."/>
            <person name="Hunt M."/>
            <person name="Mantelin S."/>
            <person name="Naghra H."/>
            <person name="Pain A."/>
            <person name="Palomares-Rius J.E."/>
            <person name="Zarowiecki M."/>
            <person name="Berriman M."/>
            <person name="Jones J.T."/>
            <person name="Urwin P.E."/>
        </authorList>
    </citation>
    <scope>NUCLEOTIDE SEQUENCE [LARGE SCALE GENOMIC DNA]</scope>
    <source>
        <strain evidence="6">Lindley</strain>
    </source>
</reference>
<dbReference type="PROSITE" id="PS51228">
    <property type="entry name" value="ACB_2"/>
    <property type="match status" value="1"/>
</dbReference>
<dbReference type="PANTHER" id="PTHR43684:SF1">
    <property type="entry name" value="ENOYL-COA DELTA ISOMERASE 2"/>
    <property type="match status" value="1"/>
</dbReference>
<dbReference type="WBParaSite" id="GPLIN_001272500">
    <property type="protein sequence ID" value="GPLIN_001272500"/>
    <property type="gene ID" value="GPLIN_001272500"/>
</dbReference>
<dbReference type="InterPro" id="IPR029045">
    <property type="entry name" value="ClpP/crotonase-like_dom_sf"/>
</dbReference>
<comment type="subcellular location">
    <subcellularLocation>
        <location evidence="1">Peroxisome</location>
    </subcellularLocation>
</comment>
<dbReference type="SUPFAM" id="SSF52096">
    <property type="entry name" value="ClpP/crotonase"/>
    <property type="match status" value="1"/>
</dbReference>
<dbReference type="InterPro" id="IPR035984">
    <property type="entry name" value="Acyl-CoA-binding_sf"/>
</dbReference>
<organism evidence="6 7">
    <name type="scientific">Globodera pallida</name>
    <name type="common">Potato cyst nematode worm</name>
    <name type="synonym">Heterodera pallida</name>
    <dbReference type="NCBI Taxonomy" id="36090"/>
    <lineage>
        <taxon>Eukaryota</taxon>
        <taxon>Metazoa</taxon>
        <taxon>Ecdysozoa</taxon>
        <taxon>Nematoda</taxon>
        <taxon>Chromadorea</taxon>
        <taxon>Rhabditida</taxon>
        <taxon>Tylenchina</taxon>
        <taxon>Tylenchomorpha</taxon>
        <taxon>Tylenchoidea</taxon>
        <taxon>Heteroderidae</taxon>
        <taxon>Heteroderinae</taxon>
        <taxon>Globodera</taxon>
    </lineage>
</organism>
<keyword evidence="6" id="KW-1185">Reference proteome</keyword>
<feature type="domain" description="ACB" evidence="5">
    <location>
        <begin position="48"/>
        <end position="133"/>
    </location>
</feature>
<dbReference type="Pfam" id="PF00378">
    <property type="entry name" value="ECH_1"/>
    <property type="match status" value="1"/>
</dbReference>
<dbReference type="Gene3D" id="3.90.226.10">
    <property type="entry name" value="2-enoyl-CoA Hydratase, Chain A, domain 1"/>
    <property type="match status" value="2"/>
</dbReference>
<dbReference type="SUPFAM" id="SSF47027">
    <property type="entry name" value="Acyl-CoA binding protein"/>
    <property type="match status" value="1"/>
</dbReference>
<dbReference type="PANTHER" id="PTHR43684">
    <property type="match status" value="1"/>
</dbReference>
<dbReference type="GO" id="GO:0004165">
    <property type="term" value="F:delta(3)-delta(2)-enoyl-CoA isomerase activity"/>
    <property type="evidence" value="ECO:0007669"/>
    <property type="project" value="UniProtKB-ARBA"/>
</dbReference>
<evidence type="ECO:0000313" key="7">
    <source>
        <dbReference type="WBParaSite" id="GPLIN_001272500"/>
    </source>
</evidence>
<keyword evidence="2" id="KW-0576">Peroxisome</keyword>
<evidence type="ECO:0000313" key="6">
    <source>
        <dbReference type="Proteomes" id="UP000050741"/>
    </source>
</evidence>
<dbReference type="CDD" id="cd06558">
    <property type="entry name" value="crotonase-like"/>
    <property type="match status" value="1"/>
</dbReference>
<reference evidence="7" key="3">
    <citation type="submission" date="2016-06" db="UniProtKB">
        <authorList>
            <consortium name="WormBaseParasite"/>
        </authorList>
    </citation>
    <scope>IDENTIFICATION</scope>
</reference>
<sequence length="386" mass="43273">MLFRHSSVNLLGNLRQCRFVRLPNVGIISQPLATSDLAKIRHYSSHTTSEQFAKAVKDLKKLKQEPPNDIKLKLYGLYKQATEGDVHGDRPKMFDFVARAKFDAWQEVKGSPEGLAEFKYVEFVNLLLQEAGIDPDSSDADPSSKESVANAAQSDGLRRAKEGKVFRIELNRPDKFNAITWEMYEGLISALGEANADRETSVTLMTGVGAYYCAGNDLSNFFRGVKTGDDLRAMADRGQDVLQRYVRSFIEHDKPLIGLINGPAIGISVTVLALFDLVIASDKASEMLLFDKKLTAEEALERNLVSRVIPHDQFRAETERLVNALAELPPESLRLNKMLMRDVHRQALLAVNERECALLKSRWLSDECQRALQKFMTRRGGAGDKK</sequence>
<dbReference type="GO" id="GO:0005777">
    <property type="term" value="C:peroxisome"/>
    <property type="evidence" value="ECO:0007669"/>
    <property type="project" value="UniProtKB-SubCell"/>
</dbReference>
<evidence type="ECO:0000256" key="4">
    <source>
        <dbReference type="SAM" id="MobiDB-lite"/>
    </source>
</evidence>
<reference evidence="6" key="1">
    <citation type="submission" date="2013-12" db="EMBL/GenBank/DDBJ databases">
        <authorList>
            <person name="Aslett M."/>
        </authorList>
    </citation>
    <scope>NUCLEOTIDE SEQUENCE [LARGE SCALE GENOMIC DNA]</scope>
    <source>
        <strain evidence="6">Lindley</strain>
    </source>
</reference>
<dbReference type="PRINTS" id="PR00689">
    <property type="entry name" value="ACOABINDINGP"/>
</dbReference>
<dbReference type="Pfam" id="PF00887">
    <property type="entry name" value="ACBP"/>
    <property type="match status" value="1"/>
</dbReference>
<dbReference type="Gene3D" id="1.10.12.10">
    <property type="entry name" value="Lyase 2-enoyl-coa Hydratase, Chain A, domain 2"/>
    <property type="match status" value="1"/>
</dbReference>
<dbReference type="InterPro" id="IPR000582">
    <property type="entry name" value="Acyl-CoA-binding_protein"/>
</dbReference>
<dbReference type="GO" id="GO:0000062">
    <property type="term" value="F:fatty-acyl-CoA binding"/>
    <property type="evidence" value="ECO:0007669"/>
    <property type="project" value="InterPro"/>
</dbReference>
<dbReference type="InterPro" id="IPR051053">
    <property type="entry name" value="ECH/Chromodomain_protein"/>
</dbReference>
<proteinExistence type="predicted"/>